<dbReference type="EMBL" id="PKPP01003505">
    <property type="protein sequence ID" value="PWA69092.1"/>
    <property type="molecule type" value="Genomic_DNA"/>
</dbReference>
<feature type="domain" description="RRM" evidence="3">
    <location>
        <begin position="34"/>
        <end position="111"/>
    </location>
</feature>
<keyword evidence="5" id="KW-1185">Reference proteome</keyword>
<protein>
    <recommendedName>
        <fullName evidence="3">RRM domain-containing protein</fullName>
    </recommendedName>
</protein>
<evidence type="ECO:0000313" key="5">
    <source>
        <dbReference type="Proteomes" id="UP000245207"/>
    </source>
</evidence>
<dbReference type="Pfam" id="PF00076">
    <property type="entry name" value="RRM_1"/>
    <property type="match status" value="1"/>
</dbReference>
<dbReference type="SUPFAM" id="SSF54928">
    <property type="entry name" value="RNA-binding domain, RBD"/>
    <property type="match status" value="1"/>
</dbReference>
<accession>A0A2U1N6F4</accession>
<dbReference type="SMART" id="SM00360">
    <property type="entry name" value="RRM"/>
    <property type="match status" value="1"/>
</dbReference>
<dbReference type="Gene3D" id="3.30.70.330">
    <property type="match status" value="1"/>
</dbReference>
<evidence type="ECO:0000256" key="2">
    <source>
        <dbReference type="SAM" id="MobiDB-lite"/>
    </source>
</evidence>
<dbReference type="STRING" id="35608.A0A2U1N6F4"/>
<dbReference type="Proteomes" id="UP000245207">
    <property type="component" value="Unassembled WGS sequence"/>
</dbReference>
<organism evidence="4 5">
    <name type="scientific">Artemisia annua</name>
    <name type="common">Sweet wormwood</name>
    <dbReference type="NCBI Taxonomy" id="35608"/>
    <lineage>
        <taxon>Eukaryota</taxon>
        <taxon>Viridiplantae</taxon>
        <taxon>Streptophyta</taxon>
        <taxon>Embryophyta</taxon>
        <taxon>Tracheophyta</taxon>
        <taxon>Spermatophyta</taxon>
        <taxon>Magnoliopsida</taxon>
        <taxon>eudicotyledons</taxon>
        <taxon>Gunneridae</taxon>
        <taxon>Pentapetalae</taxon>
        <taxon>asterids</taxon>
        <taxon>campanulids</taxon>
        <taxon>Asterales</taxon>
        <taxon>Asteraceae</taxon>
        <taxon>Asteroideae</taxon>
        <taxon>Anthemideae</taxon>
        <taxon>Artemisiinae</taxon>
        <taxon>Artemisia</taxon>
    </lineage>
</organism>
<dbReference type="AlphaFoldDB" id="A0A2U1N6F4"/>
<dbReference type="PROSITE" id="PS50102">
    <property type="entry name" value="RRM"/>
    <property type="match status" value="1"/>
</dbReference>
<feature type="compositionally biased region" description="Polar residues" evidence="2">
    <location>
        <begin position="392"/>
        <end position="405"/>
    </location>
</feature>
<dbReference type="CDD" id="cd00590">
    <property type="entry name" value="RRM_SF"/>
    <property type="match status" value="1"/>
</dbReference>
<feature type="compositionally biased region" description="Basic and acidic residues" evidence="2">
    <location>
        <begin position="362"/>
        <end position="371"/>
    </location>
</feature>
<keyword evidence="1" id="KW-0694">RNA-binding</keyword>
<feature type="region of interest" description="Disordered" evidence="2">
    <location>
        <begin position="352"/>
        <end position="371"/>
    </location>
</feature>
<sequence>MPTENDWIWKIGKHRYPEGRKSEHLHQSTEKVSTTFYITNFPDHIDAKGLWKICEPFGRLVDAFIANKRSKLGKRFGFIRYVGVSNSDTFVKSLSNLWIGSHHVYVAVARFQRPKFASSFVQPTSIANSIPKNQPNHSFKYKPYIADAKPSFASVVNGGGVLNAKPSRSENDIGITLKEHDLIQVEDTSELLLVKVKEVDTMRGMYRVCRNEGFDNLKIHHVGGLWVWIQFPNANACTNFKSNGTMKRMFTSIKTVSKNFVVDERMIWIEINGLPLCAWGSAAYKKVANTIGKFMFFEDDPSTSMSTGRVCISTKKQKFISDEIPVTINGDTFKVQIQELASWSINIEDDQSYVASDDESKEEARSMESVDEVHDDINANAPTKFELDQEGTSFDHISNHPNNLGDQEAEANKEEEINKHETNDNNESDISCPPGFEHMKQSIPCHSHSSFTTNTRKCSTSFSKYRKKDIRGISLIHEMSRLVEIGESLGYDVKGCNKNISRLINRIGVAIVDK</sequence>
<dbReference type="GO" id="GO:0003723">
    <property type="term" value="F:RNA binding"/>
    <property type="evidence" value="ECO:0007669"/>
    <property type="project" value="UniProtKB-UniRule"/>
</dbReference>
<evidence type="ECO:0000313" key="4">
    <source>
        <dbReference type="EMBL" id="PWA69092.1"/>
    </source>
</evidence>
<feature type="region of interest" description="Disordered" evidence="2">
    <location>
        <begin position="392"/>
        <end position="427"/>
    </location>
</feature>
<dbReference type="InterPro" id="IPR000504">
    <property type="entry name" value="RRM_dom"/>
</dbReference>
<proteinExistence type="predicted"/>
<evidence type="ECO:0000259" key="3">
    <source>
        <dbReference type="PROSITE" id="PS50102"/>
    </source>
</evidence>
<dbReference type="InterPro" id="IPR035979">
    <property type="entry name" value="RBD_domain_sf"/>
</dbReference>
<dbReference type="InterPro" id="IPR012677">
    <property type="entry name" value="Nucleotide-bd_a/b_plait_sf"/>
</dbReference>
<name>A0A2U1N6F4_ARTAN</name>
<evidence type="ECO:0000256" key="1">
    <source>
        <dbReference type="PROSITE-ProRule" id="PRU00176"/>
    </source>
</evidence>
<gene>
    <name evidence="4" type="ORF">CTI12_AA298480</name>
</gene>
<feature type="compositionally biased region" description="Basic and acidic residues" evidence="2">
    <location>
        <begin position="410"/>
        <end position="423"/>
    </location>
</feature>
<comment type="caution">
    <text evidence="4">The sequence shown here is derived from an EMBL/GenBank/DDBJ whole genome shotgun (WGS) entry which is preliminary data.</text>
</comment>
<feature type="compositionally biased region" description="Acidic residues" evidence="2">
    <location>
        <begin position="352"/>
        <end position="361"/>
    </location>
</feature>
<reference evidence="4 5" key="1">
    <citation type="journal article" date="2018" name="Mol. Plant">
        <title>The genome of Artemisia annua provides insight into the evolution of Asteraceae family and artemisinin biosynthesis.</title>
        <authorList>
            <person name="Shen Q."/>
            <person name="Zhang L."/>
            <person name="Liao Z."/>
            <person name="Wang S."/>
            <person name="Yan T."/>
            <person name="Shi P."/>
            <person name="Liu M."/>
            <person name="Fu X."/>
            <person name="Pan Q."/>
            <person name="Wang Y."/>
            <person name="Lv Z."/>
            <person name="Lu X."/>
            <person name="Zhang F."/>
            <person name="Jiang W."/>
            <person name="Ma Y."/>
            <person name="Chen M."/>
            <person name="Hao X."/>
            <person name="Li L."/>
            <person name="Tang Y."/>
            <person name="Lv G."/>
            <person name="Zhou Y."/>
            <person name="Sun X."/>
            <person name="Brodelius P.E."/>
            <person name="Rose J.K.C."/>
            <person name="Tang K."/>
        </authorList>
    </citation>
    <scope>NUCLEOTIDE SEQUENCE [LARGE SCALE GENOMIC DNA]</scope>
    <source>
        <strain evidence="5">cv. Huhao1</strain>
        <tissue evidence="4">Leaf</tissue>
    </source>
</reference>